<dbReference type="EMBL" id="JBHRYH010000012">
    <property type="protein sequence ID" value="MFC3625693.1"/>
    <property type="molecule type" value="Genomic_DNA"/>
</dbReference>
<dbReference type="Proteomes" id="UP001595636">
    <property type="component" value="Unassembled WGS sequence"/>
</dbReference>
<keyword evidence="3 5" id="KW-0732">Signal</keyword>
<gene>
    <name evidence="7" type="ORF">ACFOKJ_05965</name>
</gene>
<evidence type="ECO:0000313" key="7">
    <source>
        <dbReference type="EMBL" id="MFC3625693.1"/>
    </source>
</evidence>
<dbReference type="InterPro" id="IPR028082">
    <property type="entry name" value="Peripla_BP_I"/>
</dbReference>
<dbReference type="InterPro" id="IPR000709">
    <property type="entry name" value="Leu_Ile_Val-bd"/>
</dbReference>
<evidence type="ECO:0000313" key="8">
    <source>
        <dbReference type="Proteomes" id="UP001595636"/>
    </source>
</evidence>
<evidence type="ECO:0000256" key="3">
    <source>
        <dbReference type="ARBA" id="ARBA00022729"/>
    </source>
</evidence>
<proteinExistence type="inferred from homology"/>
<evidence type="ECO:0000256" key="4">
    <source>
        <dbReference type="ARBA" id="ARBA00022970"/>
    </source>
</evidence>
<dbReference type="Pfam" id="PF13458">
    <property type="entry name" value="Peripla_BP_6"/>
    <property type="match status" value="1"/>
</dbReference>
<sequence>MPRLACLALLLCSALASAMQPIRIGVSGPFSGGSSPMGLSMRGGIRLAAEDINRRGGILGRPIQLVERDDRGQPSYAVRVASELIDQQRVVATVGFANSGVALASQQLYQQAHIPAITAVATAHVITQQFLPPRHAANYVFRVAASDALQAPLIVREAQRRGFRRVAVLSDNSNYGRLGQQDLLKALQASNIRAVSVQQFRNGELDMSRALEAARAAGAQCILTYTIGPELAQIANTLAQMEWRIPLIGSWTLSMSNFIDNAGPNAEGARMVQTFIEDGNTPLRASFIRRYLQRNPGERIPSPPSAAQGYDSLLLLAAAMQQAGSSDGPRVRAALENLRTPVAGLIATYRRPFSASDHEAIELDIPVIGEVRQRKVIYAYPQDRLRHP</sequence>
<organism evidence="7 8">
    <name type="scientific">Vogesella amnigena</name>
    <dbReference type="NCBI Taxonomy" id="1507449"/>
    <lineage>
        <taxon>Bacteria</taxon>
        <taxon>Pseudomonadati</taxon>
        <taxon>Pseudomonadota</taxon>
        <taxon>Betaproteobacteria</taxon>
        <taxon>Neisseriales</taxon>
        <taxon>Chromobacteriaceae</taxon>
        <taxon>Vogesella</taxon>
    </lineage>
</organism>
<dbReference type="PRINTS" id="PR00337">
    <property type="entry name" value="LEUILEVALBP"/>
</dbReference>
<protein>
    <submittedName>
        <fullName evidence="7">ABC transporter substrate-binding protein</fullName>
    </submittedName>
</protein>
<evidence type="ECO:0000256" key="1">
    <source>
        <dbReference type="ARBA" id="ARBA00010062"/>
    </source>
</evidence>
<accession>A0ABV7TSF6</accession>
<feature type="chain" id="PRO_5046320136" evidence="5">
    <location>
        <begin position="19"/>
        <end position="388"/>
    </location>
</feature>
<comment type="similarity">
    <text evidence="1">Belongs to the leucine-binding protein family.</text>
</comment>
<keyword evidence="8" id="KW-1185">Reference proteome</keyword>
<dbReference type="CDD" id="cd06335">
    <property type="entry name" value="PBP1_ABC_ligand_binding-like"/>
    <property type="match status" value="1"/>
</dbReference>
<evidence type="ECO:0000256" key="2">
    <source>
        <dbReference type="ARBA" id="ARBA00022448"/>
    </source>
</evidence>
<feature type="domain" description="Leucine-binding protein" evidence="6">
    <location>
        <begin position="21"/>
        <end position="360"/>
    </location>
</feature>
<dbReference type="PANTHER" id="PTHR30483">
    <property type="entry name" value="LEUCINE-SPECIFIC-BINDING PROTEIN"/>
    <property type="match status" value="1"/>
</dbReference>
<name>A0ABV7TSF6_9NEIS</name>
<comment type="caution">
    <text evidence="7">The sequence shown here is derived from an EMBL/GenBank/DDBJ whole genome shotgun (WGS) entry which is preliminary data.</text>
</comment>
<evidence type="ECO:0000259" key="6">
    <source>
        <dbReference type="Pfam" id="PF13458"/>
    </source>
</evidence>
<dbReference type="Gene3D" id="3.40.50.2300">
    <property type="match status" value="2"/>
</dbReference>
<dbReference type="PANTHER" id="PTHR30483:SF6">
    <property type="entry name" value="PERIPLASMIC BINDING PROTEIN OF ABC TRANSPORTER FOR NATURAL AMINO ACIDS"/>
    <property type="match status" value="1"/>
</dbReference>
<reference evidence="8" key="1">
    <citation type="journal article" date="2019" name="Int. J. Syst. Evol. Microbiol.">
        <title>The Global Catalogue of Microorganisms (GCM) 10K type strain sequencing project: providing services to taxonomists for standard genome sequencing and annotation.</title>
        <authorList>
            <consortium name="The Broad Institute Genomics Platform"/>
            <consortium name="The Broad Institute Genome Sequencing Center for Infectious Disease"/>
            <person name="Wu L."/>
            <person name="Ma J."/>
        </authorList>
    </citation>
    <scope>NUCLEOTIDE SEQUENCE [LARGE SCALE GENOMIC DNA]</scope>
    <source>
        <strain evidence="8">KCTC 42195</strain>
    </source>
</reference>
<evidence type="ECO:0000256" key="5">
    <source>
        <dbReference type="SAM" id="SignalP"/>
    </source>
</evidence>
<feature type="signal peptide" evidence="5">
    <location>
        <begin position="1"/>
        <end position="18"/>
    </location>
</feature>
<dbReference type="InterPro" id="IPR051010">
    <property type="entry name" value="BCAA_transport"/>
</dbReference>
<keyword evidence="4" id="KW-0029">Amino-acid transport</keyword>
<dbReference type="SUPFAM" id="SSF53822">
    <property type="entry name" value="Periplasmic binding protein-like I"/>
    <property type="match status" value="1"/>
</dbReference>
<dbReference type="InterPro" id="IPR028081">
    <property type="entry name" value="Leu-bd"/>
</dbReference>
<dbReference type="RefSeq" id="WP_390277466.1">
    <property type="nucleotide sequence ID" value="NZ_JBHRYH010000012.1"/>
</dbReference>
<keyword evidence="2" id="KW-0813">Transport</keyword>